<accession>A0AAE0XQQ2</accession>
<dbReference type="AlphaFoldDB" id="A0AAE0XQQ2"/>
<gene>
    <name evidence="1" type="ORF">RRG08_002117</name>
</gene>
<proteinExistence type="predicted"/>
<organism evidence="1 2">
    <name type="scientific">Elysia crispata</name>
    <name type="common">lettuce slug</name>
    <dbReference type="NCBI Taxonomy" id="231223"/>
    <lineage>
        <taxon>Eukaryota</taxon>
        <taxon>Metazoa</taxon>
        <taxon>Spiralia</taxon>
        <taxon>Lophotrochozoa</taxon>
        <taxon>Mollusca</taxon>
        <taxon>Gastropoda</taxon>
        <taxon>Heterobranchia</taxon>
        <taxon>Euthyneura</taxon>
        <taxon>Panpulmonata</taxon>
        <taxon>Sacoglossa</taxon>
        <taxon>Placobranchoidea</taxon>
        <taxon>Plakobranchidae</taxon>
        <taxon>Elysia</taxon>
    </lineage>
</organism>
<keyword evidence="2" id="KW-1185">Reference proteome</keyword>
<comment type="caution">
    <text evidence="1">The sequence shown here is derived from an EMBL/GenBank/DDBJ whole genome shotgun (WGS) entry which is preliminary data.</text>
</comment>
<dbReference type="EMBL" id="JAWDGP010007830">
    <property type="protein sequence ID" value="KAK3703499.1"/>
    <property type="molecule type" value="Genomic_DNA"/>
</dbReference>
<sequence>MSVNLTCFTGRVFPAAKCSFEMKRDSGMFVPLTAQPSYSHAATGESPVHYSSGCSVIVPVGDLGEGTLRFRGFIYPDVTGGKSLVNATGIAESLTLALPRASHSCPPSMVEDYLCGKSSVCNCTLVSPGNPRGRAVWYMPDTARPLTADGAMVVTYDINKPAPHYTCEGVSALGRKFGSSLKFSTETQCG</sequence>
<name>A0AAE0XQQ2_9GAST</name>
<evidence type="ECO:0000313" key="2">
    <source>
        <dbReference type="Proteomes" id="UP001283361"/>
    </source>
</evidence>
<protein>
    <submittedName>
        <fullName evidence="1">Uncharacterized protein</fullName>
    </submittedName>
</protein>
<evidence type="ECO:0000313" key="1">
    <source>
        <dbReference type="EMBL" id="KAK3703499.1"/>
    </source>
</evidence>
<dbReference type="Proteomes" id="UP001283361">
    <property type="component" value="Unassembled WGS sequence"/>
</dbReference>
<reference evidence="1" key="1">
    <citation type="journal article" date="2023" name="G3 (Bethesda)">
        <title>A reference genome for the long-term kleptoplast-retaining sea slug Elysia crispata morphotype clarki.</title>
        <authorList>
            <person name="Eastman K.E."/>
            <person name="Pendleton A.L."/>
            <person name="Shaikh M.A."/>
            <person name="Suttiyut T."/>
            <person name="Ogas R."/>
            <person name="Tomko P."/>
            <person name="Gavelis G."/>
            <person name="Widhalm J.R."/>
            <person name="Wisecaver J.H."/>
        </authorList>
    </citation>
    <scope>NUCLEOTIDE SEQUENCE</scope>
    <source>
        <strain evidence="1">ECLA1</strain>
    </source>
</reference>